<feature type="region of interest" description="Disordered" evidence="1">
    <location>
        <begin position="146"/>
        <end position="292"/>
    </location>
</feature>
<protein>
    <submittedName>
        <fullName evidence="5">Leucine-rich repeat and guanylate kinase domain-containing protein</fullName>
    </submittedName>
</protein>
<feature type="transmembrane region" description="Helical" evidence="2">
    <location>
        <begin position="473"/>
        <end position="492"/>
    </location>
</feature>
<reference evidence="4" key="2">
    <citation type="submission" date="2024-04" db="EMBL/GenBank/DDBJ databases">
        <authorList>
            <person name="Chen Y."/>
            <person name="Shah S."/>
            <person name="Dougan E. K."/>
            <person name="Thang M."/>
            <person name="Chan C."/>
        </authorList>
    </citation>
    <scope>NUCLEOTIDE SEQUENCE [LARGE SCALE GENOMIC DNA]</scope>
</reference>
<dbReference type="EMBL" id="CAMXCT010001324">
    <property type="protein sequence ID" value="CAI3989006.1"/>
    <property type="molecule type" value="Genomic_DNA"/>
</dbReference>
<comment type="caution">
    <text evidence="3">The sequence shown here is derived from an EMBL/GenBank/DDBJ whole genome shotgun (WGS) entry which is preliminary data.</text>
</comment>
<feature type="compositionally biased region" description="Polar residues" evidence="1">
    <location>
        <begin position="199"/>
        <end position="218"/>
    </location>
</feature>
<dbReference type="AlphaFoldDB" id="A0A9P1CEW9"/>
<evidence type="ECO:0000313" key="5">
    <source>
        <dbReference type="EMBL" id="CAL4776318.1"/>
    </source>
</evidence>
<keyword evidence="2" id="KW-0812">Transmembrane</keyword>
<keyword evidence="5" id="KW-0418">Kinase</keyword>
<dbReference type="EMBL" id="CAMXCT030001324">
    <property type="protein sequence ID" value="CAL4776318.1"/>
    <property type="molecule type" value="Genomic_DNA"/>
</dbReference>
<feature type="transmembrane region" description="Helical" evidence="2">
    <location>
        <begin position="416"/>
        <end position="434"/>
    </location>
</feature>
<dbReference type="Proteomes" id="UP001152797">
    <property type="component" value="Unassembled WGS sequence"/>
</dbReference>
<dbReference type="OrthoDB" id="415431at2759"/>
<feature type="region of interest" description="Disordered" evidence="1">
    <location>
        <begin position="309"/>
        <end position="346"/>
    </location>
</feature>
<gene>
    <name evidence="3" type="ORF">C1SCF055_LOCUS16110</name>
</gene>
<dbReference type="GO" id="GO:0016301">
    <property type="term" value="F:kinase activity"/>
    <property type="evidence" value="ECO:0007669"/>
    <property type="project" value="UniProtKB-KW"/>
</dbReference>
<sequence length="761" mass="84382">MLALVPEPGPPAVEPMPLYGRLASEDDLGAEASQEMSPEPSMRHLLEVVSEMHRALAEQLAEMDQRMIHIQDIQAHMKFGSHAKRLSVTSNASQKPKPSNSAKKLQVRDNLAMEALQLDISKLVPSHRTGSESWSLTAFKKKDKVLTDKRHETNHEVKSRTRSPGALDRSRAKVKESPGSARPNTLELPGEVAIAGSDCDNSAPPSDQRQTTYRSAVSDNEMMEKAMEKGEKGSEKGSIRNSPRSMPMARVGSVQSLRSQEKPNQKVQSLHSSGRDGSINRSRRSSQEMRRAVSKANITEVFKLKEAQLTAALRSPTPQSLSPMKGKPKPESPSPAKGVNGDTASESASEAETLVEVVEVEQVEEAEPESLWLRLSPLNTFICCHFSKLLGLVPLFHPREESQTWLGFFKELVSRLYHWSLILLLLGFLVRLLWGLSFCHNRSIDAIHASQYVYDEDHEGLCNSAWPPLAVDVALLMGGILVLMSWGGFFNYRDTTKLVAQSAEELTSYCEQTGLGTAWKAWSCKDALWTLLLWLLLVVARYALSAWAVASDGEASFEDWGTWRTQRVQVPHVVTVHVMGVLVVASFWQVRTSHAMLLILNWWSANLLTGQVSCMEAKREWRGVSGLFRKTSRTFEHCFAALASLIVMLALCALYDLRQGHNSGVVCGAAAVMFFIPGVLWTHARTTTACKRLPSLVTLCEVEDEEQDAEYMGLAMYLSLSECGFFVWDTCVTVAFVQKFMYFASALAGTIGFQTGAFQLS</sequence>
<evidence type="ECO:0000256" key="2">
    <source>
        <dbReference type="SAM" id="Phobius"/>
    </source>
</evidence>
<keyword evidence="2" id="KW-1133">Transmembrane helix</keyword>
<accession>A0A9P1CEW9</accession>
<feature type="compositionally biased region" description="Basic and acidic residues" evidence="1">
    <location>
        <begin position="146"/>
        <end position="159"/>
    </location>
</feature>
<feature type="transmembrane region" description="Helical" evidence="2">
    <location>
        <begin position="663"/>
        <end position="682"/>
    </location>
</feature>
<reference evidence="3" key="1">
    <citation type="submission" date="2022-10" db="EMBL/GenBank/DDBJ databases">
        <authorList>
            <person name="Chen Y."/>
            <person name="Dougan E. K."/>
            <person name="Chan C."/>
            <person name="Rhodes N."/>
            <person name="Thang M."/>
        </authorList>
    </citation>
    <scope>NUCLEOTIDE SEQUENCE</scope>
</reference>
<keyword evidence="6" id="KW-1185">Reference proteome</keyword>
<organism evidence="3">
    <name type="scientific">Cladocopium goreaui</name>
    <dbReference type="NCBI Taxonomy" id="2562237"/>
    <lineage>
        <taxon>Eukaryota</taxon>
        <taxon>Sar</taxon>
        <taxon>Alveolata</taxon>
        <taxon>Dinophyceae</taxon>
        <taxon>Suessiales</taxon>
        <taxon>Symbiodiniaceae</taxon>
        <taxon>Cladocopium</taxon>
    </lineage>
</organism>
<dbReference type="EMBL" id="CAMXCT020001324">
    <property type="protein sequence ID" value="CAL1142381.1"/>
    <property type="molecule type" value="Genomic_DNA"/>
</dbReference>
<evidence type="ECO:0000313" key="4">
    <source>
        <dbReference type="EMBL" id="CAL1142381.1"/>
    </source>
</evidence>
<evidence type="ECO:0000313" key="6">
    <source>
        <dbReference type="Proteomes" id="UP001152797"/>
    </source>
</evidence>
<evidence type="ECO:0000256" key="1">
    <source>
        <dbReference type="SAM" id="MobiDB-lite"/>
    </source>
</evidence>
<keyword evidence="2" id="KW-0472">Membrane</keyword>
<feature type="transmembrane region" description="Helical" evidence="2">
    <location>
        <begin position="570"/>
        <end position="590"/>
    </location>
</feature>
<feature type="compositionally biased region" description="Basic and acidic residues" evidence="1">
    <location>
        <begin position="222"/>
        <end position="238"/>
    </location>
</feature>
<keyword evidence="5" id="KW-0808">Transferase</keyword>
<proteinExistence type="predicted"/>
<feature type="transmembrane region" description="Helical" evidence="2">
    <location>
        <begin position="638"/>
        <end position="657"/>
    </location>
</feature>
<evidence type="ECO:0000313" key="3">
    <source>
        <dbReference type="EMBL" id="CAI3989006.1"/>
    </source>
</evidence>
<feature type="transmembrane region" description="Helical" evidence="2">
    <location>
        <begin position="528"/>
        <end position="550"/>
    </location>
</feature>
<name>A0A9P1CEW9_9DINO</name>